<sequence length="62" mass="6785">MGFVGKNQVTFESRVGATRLHKVTLASTQLNRVALYSKIMKTQLGRRAGFVVQLLVTSCVSS</sequence>
<proteinExistence type="predicted"/>
<dbReference type="AlphaFoldDB" id="B4VJA9"/>
<name>B4VJA9_9CYAN</name>
<reference evidence="1 2" key="1">
    <citation type="submission" date="2008-07" db="EMBL/GenBank/DDBJ databases">
        <authorList>
            <person name="Tandeau de Marsac N."/>
            <person name="Ferriera S."/>
            <person name="Johnson J."/>
            <person name="Kravitz S."/>
            <person name="Beeson K."/>
            <person name="Sutton G."/>
            <person name="Rogers Y.-H."/>
            <person name="Friedman R."/>
            <person name="Frazier M."/>
            <person name="Venter J.C."/>
        </authorList>
    </citation>
    <scope>NUCLEOTIDE SEQUENCE [LARGE SCALE GENOMIC DNA]</scope>
    <source>
        <strain evidence="1 2">PCC 7420</strain>
    </source>
</reference>
<keyword evidence="2" id="KW-1185">Reference proteome</keyword>
<evidence type="ECO:0000313" key="1">
    <source>
        <dbReference type="EMBL" id="EDX78084.1"/>
    </source>
</evidence>
<evidence type="ECO:0000313" key="2">
    <source>
        <dbReference type="Proteomes" id="UP000003835"/>
    </source>
</evidence>
<gene>
    <name evidence="1" type="ORF">MC7420_7822</name>
</gene>
<protein>
    <submittedName>
        <fullName evidence="1">Uncharacterized protein</fullName>
    </submittedName>
</protein>
<organism evidence="1 2">
    <name type="scientific">Coleofasciculus chthonoplastes PCC 7420</name>
    <dbReference type="NCBI Taxonomy" id="118168"/>
    <lineage>
        <taxon>Bacteria</taxon>
        <taxon>Bacillati</taxon>
        <taxon>Cyanobacteriota</taxon>
        <taxon>Cyanophyceae</taxon>
        <taxon>Coleofasciculales</taxon>
        <taxon>Coleofasciculaceae</taxon>
        <taxon>Coleofasciculus</taxon>
    </lineage>
</organism>
<dbReference type="HOGENOM" id="CLU_2896331_0_0_3"/>
<dbReference type="EMBL" id="DS989842">
    <property type="protein sequence ID" value="EDX78084.1"/>
    <property type="molecule type" value="Genomic_DNA"/>
</dbReference>
<accession>B4VJA9</accession>
<dbReference type="Proteomes" id="UP000003835">
    <property type="component" value="Unassembled WGS sequence"/>
</dbReference>